<dbReference type="PROSITE" id="PS50110">
    <property type="entry name" value="RESPONSE_REGULATORY"/>
    <property type="match status" value="1"/>
</dbReference>
<dbReference type="InterPro" id="IPR001789">
    <property type="entry name" value="Sig_transdc_resp-reg_receiver"/>
</dbReference>
<feature type="domain" description="Response regulatory" evidence="2">
    <location>
        <begin position="7"/>
        <end position="63"/>
    </location>
</feature>
<accession>A0A937X2S0</accession>
<evidence type="ECO:0000259" key="2">
    <source>
        <dbReference type="PROSITE" id="PS50110"/>
    </source>
</evidence>
<dbReference type="Proteomes" id="UP000703893">
    <property type="component" value="Unassembled WGS sequence"/>
</dbReference>
<name>A0A937X2S0_9BACT</name>
<evidence type="ECO:0000313" key="3">
    <source>
        <dbReference type="EMBL" id="MBM3274976.1"/>
    </source>
</evidence>
<reference evidence="3 4" key="1">
    <citation type="submission" date="2019-03" db="EMBL/GenBank/DDBJ databases">
        <title>Lake Tanganyika Metagenome-Assembled Genomes (MAGs).</title>
        <authorList>
            <person name="Tran P."/>
        </authorList>
    </citation>
    <scope>NUCLEOTIDE SEQUENCE [LARGE SCALE GENOMIC DNA]</scope>
    <source>
        <strain evidence="3">K_DeepCast_65m_m2_236</strain>
    </source>
</reference>
<sequence length="63" mass="6978">MLQSNQPVLVADADTDHGKLLCHYLGREGFLCDRVASARELLAKLDEVVPKGVILTSDLRDRD</sequence>
<gene>
    <name evidence="3" type="ORF">FJZ00_07475</name>
</gene>
<dbReference type="AlphaFoldDB" id="A0A937X2S0"/>
<dbReference type="Gene3D" id="3.40.50.2300">
    <property type="match status" value="1"/>
</dbReference>
<comment type="caution">
    <text evidence="1">Lacks conserved residue(s) required for the propagation of feature annotation.</text>
</comment>
<evidence type="ECO:0000313" key="4">
    <source>
        <dbReference type="Proteomes" id="UP000703893"/>
    </source>
</evidence>
<dbReference type="SUPFAM" id="SSF52172">
    <property type="entry name" value="CheY-like"/>
    <property type="match status" value="1"/>
</dbReference>
<dbReference type="InterPro" id="IPR011006">
    <property type="entry name" value="CheY-like_superfamily"/>
</dbReference>
<protein>
    <recommendedName>
        <fullName evidence="2">Response regulatory domain-containing protein</fullName>
    </recommendedName>
</protein>
<dbReference type="EMBL" id="VGJX01000397">
    <property type="protein sequence ID" value="MBM3274976.1"/>
    <property type="molecule type" value="Genomic_DNA"/>
</dbReference>
<evidence type="ECO:0000256" key="1">
    <source>
        <dbReference type="PROSITE-ProRule" id="PRU00169"/>
    </source>
</evidence>
<comment type="caution">
    <text evidence="3">The sequence shown here is derived from an EMBL/GenBank/DDBJ whole genome shotgun (WGS) entry which is preliminary data.</text>
</comment>
<organism evidence="3 4">
    <name type="scientific">Candidatus Tanganyikabacteria bacterium</name>
    <dbReference type="NCBI Taxonomy" id="2961651"/>
    <lineage>
        <taxon>Bacteria</taxon>
        <taxon>Bacillati</taxon>
        <taxon>Candidatus Sericytochromatia</taxon>
        <taxon>Candidatus Tanganyikabacteria</taxon>
    </lineage>
</organism>
<proteinExistence type="predicted"/>
<dbReference type="GO" id="GO:0000160">
    <property type="term" value="P:phosphorelay signal transduction system"/>
    <property type="evidence" value="ECO:0007669"/>
    <property type="project" value="InterPro"/>
</dbReference>
<feature type="non-terminal residue" evidence="3">
    <location>
        <position position="63"/>
    </location>
</feature>